<dbReference type="PANTHER" id="PTHR43130">
    <property type="entry name" value="ARAC-FAMILY TRANSCRIPTIONAL REGULATOR"/>
    <property type="match status" value="1"/>
</dbReference>
<dbReference type="Pfam" id="PF12833">
    <property type="entry name" value="HTH_18"/>
    <property type="match status" value="1"/>
</dbReference>
<evidence type="ECO:0000313" key="5">
    <source>
        <dbReference type="EMBL" id="GIJ68088.1"/>
    </source>
</evidence>
<keyword evidence="6" id="KW-1185">Reference proteome</keyword>
<evidence type="ECO:0000256" key="3">
    <source>
        <dbReference type="ARBA" id="ARBA00023163"/>
    </source>
</evidence>
<dbReference type="Gene3D" id="1.10.10.60">
    <property type="entry name" value="Homeodomain-like"/>
    <property type="match status" value="1"/>
</dbReference>
<dbReference type="SUPFAM" id="SSF46689">
    <property type="entry name" value="Homeodomain-like"/>
    <property type="match status" value="2"/>
</dbReference>
<dbReference type="SUPFAM" id="SSF52317">
    <property type="entry name" value="Class I glutamine amidotransferase-like"/>
    <property type="match status" value="1"/>
</dbReference>
<evidence type="ECO:0000256" key="1">
    <source>
        <dbReference type="ARBA" id="ARBA00023015"/>
    </source>
</evidence>
<name>A0A8J3ZSA7_9ACTN</name>
<protein>
    <submittedName>
        <fullName evidence="5">AraC family transcriptional regulator</fullName>
    </submittedName>
</protein>
<feature type="domain" description="HTH araC/xylS-type" evidence="4">
    <location>
        <begin position="233"/>
        <end position="331"/>
    </location>
</feature>
<dbReference type="GO" id="GO:0003700">
    <property type="term" value="F:DNA-binding transcription factor activity"/>
    <property type="evidence" value="ECO:0007669"/>
    <property type="project" value="InterPro"/>
</dbReference>
<keyword evidence="3" id="KW-0804">Transcription</keyword>
<dbReference type="PANTHER" id="PTHR43130:SF3">
    <property type="entry name" value="HTH-TYPE TRANSCRIPTIONAL REGULATOR RV1931C"/>
    <property type="match status" value="1"/>
</dbReference>
<dbReference type="InterPro" id="IPR052158">
    <property type="entry name" value="INH-QAR"/>
</dbReference>
<evidence type="ECO:0000256" key="2">
    <source>
        <dbReference type="ARBA" id="ARBA00023125"/>
    </source>
</evidence>
<evidence type="ECO:0000313" key="6">
    <source>
        <dbReference type="Proteomes" id="UP000635606"/>
    </source>
</evidence>
<dbReference type="InterPro" id="IPR002818">
    <property type="entry name" value="DJ-1/PfpI"/>
</dbReference>
<reference evidence="5" key="1">
    <citation type="submission" date="2021-01" db="EMBL/GenBank/DDBJ databases">
        <title>Whole genome shotgun sequence of Virgisporangium ochraceum NBRC 16418.</title>
        <authorList>
            <person name="Komaki H."/>
            <person name="Tamura T."/>
        </authorList>
    </citation>
    <scope>NUCLEOTIDE SEQUENCE</scope>
    <source>
        <strain evidence="5">NBRC 16418</strain>
    </source>
</reference>
<keyword evidence="1" id="KW-0805">Transcription regulation</keyword>
<gene>
    <name evidence="5" type="ORF">Voc01_030050</name>
</gene>
<dbReference type="GO" id="GO:0043565">
    <property type="term" value="F:sequence-specific DNA binding"/>
    <property type="evidence" value="ECO:0007669"/>
    <property type="project" value="InterPro"/>
</dbReference>
<proteinExistence type="predicted"/>
<dbReference type="InterPro" id="IPR009057">
    <property type="entry name" value="Homeodomain-like_sf"/>
</dbReference>
<dbReference type="InterPro" id="IPR018060">
    <property type="entry name" value="HTH_AraC"/>
</dbReference>
<dbReference type="PROSITE" id="PS00041">
    <property type="entry name" value="HTH_ARAC_FAMILY_1"/>
    <property type="match status" value="1"/>
</dbReference>
<dbReference type="Pfam" id="PF01965">
    <property type="entry name" value="DJ-1_PfpI"/>
    <property type="match status" value="1"/>
</dbReference>
<dbReference type="SMART" id="SM00342">
    <property type="entry name" value="HTH_ARAC"/>
    <property type="match status" value="1"/>
</dbReference>
<dbReference type="InterPro" id="IPR018062">
    <property type="entry name" value="HTH_AraC-typ_CS"/>
</dbReference>
<sequence length="335" mass="35480">MAENAIPVALLPRRRPTTMGAMRRVVFVVHEGFQLLDLAGPADVLATATLLAPPGDGYRIEVAAAGAGTVTANTGIGVEASVPLAGVTGDIDTLVVVGGLEVERHLGLAGQIGRLSTLARRTASVCSGALLLAEAGLLTGRRATTHWLSAGALAAYPGVTVDADRIYQRDGVVWTSAGVTAGIDLALALVADDHGARTARDVARGLVVYLHRPGGQSQFSPALRAPAPDEALRDLLAHIDAHPGADLSVPALARRVGLSERHFARVFTGRTGMSPGRYVERSRAEAARRLLETTDHPLDRIARDTGIGAPETLFRVFRRLWRIAPGEYRRRFATR</sequence>
<dbReference type="EMBL" id="BOPH01000036">
    <property type="protein sequence ID" value="GIJ68088.1"/>
    <property type="molecule type" value="Genomic_DNA"/>
</dbReference>
<dbReference type="AlphaFoldDB" id="A0A8J3ZSA7"/>
<accession>A0A8J3ZSA7</accession>
<keyword evidence="2" id="KW-0238">DNA-binding</keyword>
<dbReference type="Gene3D" id="3.40.50.880">
    <property type="match status" value="1"/>
</dbReference>
<dbReference type="Proteomes" id="UP000635606">
    <property type="component" value="Unassembled WGS sequence"/>
</dbReference>
<evidence type="ECO:0000259" key="4">
    <source>
        <dbReference type="PROSITE" id="PS01124"/>
    </source>
</evidence>
<comment type="caution">
    <text evidence="5">The sequence shown here is derived from an EMBL/GenBank/DDBJ whole genome shotgun (WGS) entry which is preliminary data.</text>
</comment>
<organism evidence="5 6">
    <name type="scientific">Virgisporangium ochraceum</name>
    <dbReference type="NCBI Taxonomy" id="65505"/>
    <lineage>
        <taxon>Bacteria</taxon>
        <taxon>Bacillati</taxon>
        <taxon>Actinomycetota</taxon>
        <taxon>Actinomycetes</taxon>
        <taxon>Micromonosporales</taxon>
        <taxon>Micromonosporaceae</taxon>
        <taxon>Virgisporangium</taxon>
    </lineage>
</organism>
<dbReference type="InterPro" id="IPR029062">
    <property type="entry name" value="Class_I_gatase-like"/>
</dbReference>
<dbReference type="PROSITE" id="PS01124">
    <property type="entry name" value="HTH_ARAC_FAMILY_2"/>
    <property type="match status" value="1"/>
</dbReference>